<protein>
    <submittedName>
        <fullName evidence="2">Uncharacterized protein</fullName>
    </submittedName>
</protein>
<dbReference type="PATRIC" id="fig|1212489.4.peg.1555"/>
<dbReference type="AlphaFoldDB" id="A0A0W0SX10"/>
<accession>A0A0W0SX10</accession>
<proteinExistence type="predicted"/>
<evidence type="ECO:0000256" key="1">
    <source>
        <dbReference type="SAM" id="Phobius"/>
    </source>
</evidence>
<dbReference type="Proteomes" id="UP000054736">
    <property type="component" value="Unassembled WGS sequence"/>
</dbReference>
<sequence>MTFSFASSIILPFLSYCINQIYLEFLYQKVEKFFHFDCSSEMPRDHVSAYELREAAYMAKDKFLLDIYNSYEKTKSERESFIEKLASRSLYCLILLSINYFNYGQKSSISLFILNYLGSHELIWFCFIGLLWLAFFNFHIDNRDYVYCPSLYRENEEKKRQCMPQSDYVSFNNIRHF</sequence>
<reference evidence="2 3" key="1">
    <citation type="submission" date="2015-11" db="EMBL/GenBank/DDBJ databases">
        <title>Genomic analysis of 38 Legionella species identifies large and diverse effector repertoires.</title>
        <authorList>
            <person name="Burstein D."/>
            <person name="Amaro F."/>
            <person name="Zusman T."/>
            <person name="Lifshitz Z."/>
            <person name="Cohen O."/>
            <person name="Gilbert J.A."/>
            <person name="Pupko T."/>
            <person name="Shuman H.A."/>
            <person name="Segal G."/>
        </authorList>
    </citation>
    <scope>NUCLEOTIDE SEQUENCE [LARGE SCALE GENOMIC DNA]</scope>
    <source>
        <strain evidence="2 3">ATCC 700990</strain>
    </source>
</reference>
<name>A0A0W0SX10_9GAMM</name>
<gene>
    <name evidence="2" type="ORF">Ldro_1468</name>
</gene>
<comment type="caution">
    <text evidence="2">The sequence shown here is derived from an EMBL/GenBank/DDBJ whole genome shotgun (WGS) entry which is preliminary data.</text>
</comment>
<evidence type="ECO:0000313" key="2">
    <source>
        <dbReference type="EMBL" id="KTC87849.1"/>
    </source>
</evidence>
<dbReference type="EMBL" id="LNXY01000020">
    <property type="protein sequence ID" value="KTC87849.1"/>
    <property type="molecule type" value="Genomic_DNA"/>
</dbReference>
<organism evidence="2 3">
    <name type="scientific">Legionella drozanskii LLAP-1</name>
    <dbReference type="NCBI Taxonomy" id="1212489"/>
    <lineage>
        <taxon>Bacteria</taxon>
        <taxon>Pseudomonadati</taxon>
        <taxon>Pseudomonadota</taxon>
        <taxon>Gammaproteobacteria</taxon>
        <taxon>Legionellales</taxon>
        <taxon>Legionellaceae</taxon>
        <taxon>Legionella</taxon>
    </lineage>
</organism>
<feature type="transmembrane region" description="Helical" evidence="1">
    <location>
        <begin position="122"/>
        <end position="140"/>
    </location>
</feature>
<keyword evidence="3" id="KW-1185">Reference proteome</keyword>
<keyword evidence="1" id="KW-0812">Transmembrane</keyword>
<evidence type="ECO:0000313" key="3">
    <source>
        <dbReference type="Proteomes" id="UP000054736"/>
    </source>
</evidence>
<keyword evidence="1" id="KW-0472">Membrane</keyword>
<keyword evidence="1" id="KW-1133">Transmembrane helix</keyword>
<dbReference type="STRING" id="1212489.Ldro_1468"/>
<feature type="transmembrane region" description="Helical" evidence="1">
    <location>
        <begin position="6"/>
        <end position="27"/>
    </location>
</feature>